<name>A0AAV2RG17_MEGNR</name>
<gene>
    <name evidence="2" type="ORF">MNOR_LOCUS24737</name>
</gene>
<feature type="signal peptide" evidence="1">
    <location>
        <begin position="1"/>
        <end position="20"/>
    </location>
</feature>
<evidence type="ECO:0000313" key="2">
    <source>
        <dbReference type="EMBL" id="CAL4124734.1"/>
    </source>
</evidence>
<keyword evidence="3" id="KW-1185">Reference proteome</keyword>
<evidence type="ECO:0000313" key="3">
    <source>
        <dbReference type="Proteomes" id="UP001497623"/>
    </source>
</evidence>
<comment type="caution">
    <text evidence="2">The sequence shown here is derived from an EMBL/GenBank/DDBJ whole genome shotgun (WGS) entry which is preliminary data.</text>
</comment>
<dbReference type="EMBL" id="CAXKWB010022939">
    <property type="protein sequence ID" value="CAL4124734.1"/>
    <property type="molecule type" value="Genomic_DNA"/>
</dbReference>
<organism evidence="2 3">
    <name type="scientific">Meganyctiphanes norvegica</name>
    <name type="common">Northern krill</name>
    <name type="synonym">Thysanopoda norvegica</name>
    <dbReference type="NCBI Taxonomy" id="48144"/>
    <lineage>
        <taxon>Eukaryota</taxon>
        <taxon>Metazoa</taxon>
        <taxon>Ecdysozoa</taxon>
        <taxon>Arthropoda</taxon>
        <taxon>Crustacea</taxon>
        <taxon>Multicrustacea</taxon>
        <taxon>Malacostraca</taxon>
        <taxon>Eumalacostraca</taxon>
        <taxon>Eucarida</taxon>
        <taxon>Euphausiacea</taxon>
        <taxon>Euphausiidae</taxon>
        <taxon>Meganyctiphanes</taxon>
    </lineage>
</organism>
<keyword evidence="1" id="KW-0732">Signal</keyword>
<reference evidence="2 3" key="1">
    <citation type="submission" date="2024-05" db="EMBL/GenBank/DDBJ databases">
        <authorList>
            <person name="Wallberg A."/>
        </authorList>
    </citation>
    <scope>NUCLEOTIDE SEQUENCE [LARGE SCALE GENOMIC DNA]</scope>
</reference>
<dbReference type="Proteomes" id="UP001497623">
    <property type="component" value="Unassembled WGS sequence"/>
</dbReference>
<accession>A0AAV2RG17</accession>
<dbReference type="AlphaFoldDB" id="A0AAV2RG17"/>
<sequence>GSMLLITVLAAAMATILVEGRALQQNPQPPQHQQQQQQLNLDLHPDHDSVNWRPHLPTGFRTGFSKPIDHGPMLEESPIVLTDDELSLTPVKNAKKKAYIQKISSKELSQEYNSRSKRFLPPKEKVRAIAVSFSIFNFLGFVPALIPGLPFHIDLPSPDAYPYRITHEVPLRVRRRRRQHKIYY</sequence>
<proteinExistence type="predicted"/>
<feature type="non-terminal residue" evidence="2">
    <location>
        <position position="1"/>
    </location>
</feature>
<evidence type="ECO:0000256" key="1">
    <source>
        <dbReference type="SAM" id="SignalP"/>
    </source>
</evidence>
<feature type="chain" id="PRO_5043763549" evidence="1">
    <location>
        <begin position="21"/>
        <end position="184"/>
    </location>
</feature>
<protein>
    <submittedName>
        <fullName evidence="2">Uncharacterized protein</fullName>
    </submittedName>
</protein>